<evidence type="ECO:0000256" key="4">
    <source>
        <dbReference type="ARBA" id="ARBA00022603"/>
    </source>
</evidence>
<dbReference type="Gene3D" id="3.40.50.10090">
    <property type="match status" value="2"/>
</dbReference>
<proteinExistence type="inferred from homology"/>
<keyword evidence="5 9" id="KW-0808">Transferase</keyword>
<dbReference type="NCBIfam" id="TIGR01469">
    <property type="entry name" value="cobA_cysG_Cterm"/>
    <property type="match status" value="1"/>
</dbReference>
<dbReference type="GO" id="GO:0032259">
    <property type="term" value="P:methylation"/>
    <property type="evidence" value="ECO:0007669"/>
    <property type="project" value="UniProtKB-KW"/>
</dbReference>
<dbReference type="NCBIfam" id="NF004790">
    <property type="entry name" value="PRK06136.1"/>
    <property type="match status" value="1"/>
</dbReference>
<dbReference type="InterPro" id="IPR006366">
    <property type="entry name" value="CobA/CysG_C"/>
</dbReference>
<keyword evidence="13" id="KW-1185">Reference proteome</keyword>
<evidence type="ECO:0000256" key="1">
    <source>
        <dbReference type="ARBA" id="ARBA00005879"/>
    </source>
</evidence>
<dbReference type="STRING" id="1462996.AWM70_13655"/>
<dbReference type="Pfam" id="PF00590">
    <property type="entry name" value="TP_methylase"/>
    <property type="match status" value="1"/>
</dbReference>
<protein>
    <recommendedName>
        <fullName evidence="3">Uroporphyrinogen-III C-methyltransferase</fullName>
        <ecNumber evidence="2">2.1.1.107</ecNumber>
    </recommendedName>
    <alternativeName>
        <fullName evidence="8">Uroporphyrinogen III methylase</fullName>
    </alternativeName>
</protein>
<evidence type="ECO:0000256" key="3">
    <source>
        <dbReference type="ARBA" id="ARBA00018323"/>
    </source>
</evidence>
<dbReference type="GO" id="GO:0004851">
    <property type="term" value="F:uroporphyrin-III C-methyltransferase activity"/>
    <property type="evidence" value="ECO:0007669"/>
    <property type="project" value="UniProtKB-EC"/>
</dbReference>
<dbReference type="KEGG" id="pyg:AWM70_13655"/>
<keyword evidence="6" id="KW-0949">S-adenosyl-L-methionine</keyword>
<evidence type="ECO:0000259" key="10">
    <source>
        <dbReference type="Pfam" id="PF00590"/>
    </source>
</evidence>
<dbReference type="InterPro" id="IPR035996">
    <property type="entry name" value="4pyrrol_Methylase_sf"/>
</dbReference>
<dbReference type="EMBL" id="CP014167">
    <property type="protein sequence ID" value="ANS75513.1"/>
    <property type="molecule type" value="Genomic_DNA"/>
</dbReference>
<organism evidence="12 13">
    <name type="scientific">Paenibacillus yonginensis</name>
    <dbReference type="NCBI Taxonomy" id="1462996"/>
    <lineage>
        <taxon>Bacteria</taxon>
        <taxon>Bacillati</taxon>
        <taxon>Bacillota</taxon>
        <taxon>Bacilli</taxon>
        <taxon>Bacillales</taxon>
        <taxon>Paenibacillaceae</taxon>
        <taxon>Paenibacillus</taxon>
    </lineage>
</organism>
<comment type="similarity">
    <text evidence="1 9">Belongs to the precorrin methyltransferase family.</text>
</comment>
<dbReference type="AlphaFoldDB" id="A0A1B1N274"/>
<dbReference type="SUPFAM" id="SSF69618">
    <property type="entry name" value="HemD-like"/>
    <property type="match status" value="1"/>
</dbReference>
<dbReference type="Proteomes" id="UP000092573">
    <property type="component" value="Chromosome"/>
</dbReference>
<dbReference type="Gene3D" id="3.30.950.10">
    <property type="entry name" value="Methyltransferase, Cobalt-precorrin-4 Transmethylase, Domain 2"/>
    <property type="match status" value="1"/>
</dbReference>
<evidence type="ECO:0000256" key="2">
    <source>
        <dbReference type="ARBA" id="ARBA00012162"/>
    </source>
</evidence>
<evidence type="ECO:0000256" key="9">
    <source>
        <dbReference type="RuleBase" id="RU003960"/>
    </source>
</evidence>
<dbReference type="EC" id="2.1.1.107" evidence="2"/>
<dbReference type="InterPro" id="IPR003754">
    <property type="entry name" value="4pyrrol_synth_uPrphyn_synth"/>
</dbReference>
<evidence type="ECO:0000313" key="12">
    <source>
        <dbReference type="EMBL" id="ANS75513.1"/>
    </source>
</evidence>
<dbReference type="PROSITE" id="PS00840">
    <property type="entry name" value="SUMT_2"/>
    <property type="match status" value="1"/>
</dbReference>
<dbReference type="InterPro" id="IPR003043">
    <property type="entry name" value="Uropor_MeTrfase_CS"/>
</dbReference>
<dbReference type="InterPro" id="IPR050161">
    <property type="entry name" value="Siro_Cobalamin_biosynth"/>
</dbReference>
<dbReference type="InterPro" id="IPR014777">
    <property type="entry name" value="4pyrrole_Mease_sub1"/>
</dbReference>
<dbReference type="CDD" id="cd06578">
    <property type="entry name" value="HemD"/>
    <property type="match status" value="1"/>
</dbReference>
<dbReference type="PROSITE" id="PS00839">
    <property type="entry name" value="SUMT_1"/>
    <property type="match status" value="1"/>
</dbReference>
<dbReference type="InterPro" id="IPR014776">
    <property type="entry name" value="4pyrrole_Mease_sub2"/>
</dbReference>
<evidence type="ECO:0000259" key="11">
    <source>
        <dbReference type="Pfam" id="PF02602"/>
    </source>
</evidence>
<dbReference type="PANTHER" id="PTHR45790:SF3">
    <property type="entry name" value="S-ADENOSYL-L-METHIONINE-DEPENDENT UROPORPHYRINOGEN III METHYLTRANSFERASE, CHLOROPLASTIC"/>
    <property type="match status" value="1"/>
</dbReference>
<dbReference type="FunFam" id="3.40.1010.10:FF:000001">
    <property type="entry name" value="Siroheme synthase"/>
    <property type="match status" value="1"/>
</dbReference>
<dbReference type="FunFam" id="3.30.950.10:FF:000001">
    <property type="entry name" value="Siroheme synthase"/>
    <property type="match status" value="1"/>
</dbReference>
<evidence type="ECO:0000256" key="8">
    <source>
        <dbReference type="ARBA" id="ARBA00079776"/>
    </source>
</evidence>
<keyword evidence="7" id="KW-0627">Porphyrin biosynthesis</keyword>
<reference evidence="12 13" key="1">
    <citation type="submission" date="2016-01" db="EMBL/GenBank/DDBJ databases">
        <title>Complete Genome Sequence of Paenibacillus yonginensis DCY84, a novel Plant Growth-Promoting Bacteria with Elicitation of Induced Systemic Resistance.</title>
        <authorList>
            <person name="Kim Y.J."/>
            <person name="Yang D.C."/>
            <person name="Sukweenadhi J."/>
        </authorList>
    </citation>
    <scope>NUCLEOTIDE SEQUENCE [LARGE SCALE GENOMIC DNA]</scope>
    <source>
        <strain evidence="12 13">DCY84</strain>
    </source>
</reference>
<dbReference type="OrthoDB" id="9815856at2"/>
<dbReference type="PANTHER" id="PTHR45790">
    <property type="entry name" value="SIROHEME SYNTHASE-RELATED"/>
    <property type="match status" value="1"/>
</dbReference>
<feature type="domain" description="Tetrapyrrole biosynthesis uroporphyrinogen III synthase" evidence="11">
    <location>
        <begin position="269"/>
        <end position="504"/>
    </location>
</feature>
<dbReference type="Gene3D" id="3.40.1010.10">
    <property type="entry name" value="Cobalt-precorrin-4 Transmethylase, Domain 1"/>
    <property type="match status" value="1"/>
</dbReference>
<evidence type="ECO:0000256" key="7">
    <source>
        <dbReference type="ARBA" id="ARBA00023244"/>
    </source>
</evidence>
<dbReference type="InterPro" id="IPR036108">
    <property type="entry name" value="4pyrrol_syn_uPrphyn_synt_sf"/>
</dbReference>
<feature type="domain" description="Tetrapyrrole methylase" evidence="10">
    <location>
        <begin position="6"/>
        <end position="218"/>
    </location>
</feature>
<dbReference type="CDD" id="cd11642">
    <property type="entry name" value="SUMT"/>
    <property type="match status" value="1"/>
</dbReference>
<dbReference type="GO" id="GO:0019354">
    <property type="term" value="P:siroheme biosynthetic process"/>
    <property type="evidence" value="ECO:0007669"/>
    <property type="project" value="InterPro"/>
</dbReference>
<dbReference type="InterPro" id="IPR000878">
    <property type="entry name" value="4pyrrol_Mease"/>
</dbReference>
<dbReference type="Pfam" id="PF02602">
    <property type="entry name" value="HEM4"/>
    <property type="match status" value="1"/>
</dbReference>
<dbReference type="RefSeq" id="WP_068697238.1">
    <property type="nucleotide sequence ID" value="NZ_CP014167.1"/>
</dbReference>
<dbReference type="GO" id="GO:0004852">
    <property type="term" value="F:uroporphyrinogen-III synthase activity"/>
    <property type="evidence" value="ECO:0007669"/>
    <property type="project" value="InterPro"/>
</dbReference>
<evidence type="ECO:0000256" key="6">
    <source>
        <dbReference type="ARBA" id="ARBA00022691"/>
    </source>
</evidence>
<sequence>MAGKGKVYLVGAGPGDARLITVKGLQCIEQADVVVYDRLANPSLLKRMKPGADKIYVGKRPDRHTMKQDEINRLLADLALQGKNVVRLKGGDPTIFGRVGEEAGLLRQHGISFEIVPGVTSAIAVPAYAGIPVTHRELASSLSIITGHESPDKLDHSIKWDKVTQATGTLIFMMGVAKIGYISRQLIEHGRPPETPVALIRWGTRAEQETLTGTLADIEEKVAQADFQPPAVIVVGEAVLQRGALSWAEELPLFGRRVLVTRSRSQASQLVRRIEELGGEPYECPVIETVMPRDEETLRHNRQALAGLSGYDWLFFTSVNGVDFFFRHLIEAGADIRSLHKARIAAVGPATREALKAKGIVAEDLPERFQAEGLAELLGSEWKPGQKALLPRGNLARSWLPETLVEQGLEVTEMKVYETVLPEENDDELITLLEEGGIHMISFTSSSTVTNLIAMLRRMGLSDPAEVLNKSAIACIGPVTAQTAKAAGLRVAAVAEQATLDSLVDELCEINHKSQ</sequence>
<keyword evidence="4 9" id="KW-0489">Methyltransferase</keyword>
<evidence type="ECO:0000256" key="5">
    <source>
        <dbReference type="ARBA" id="ARBA00022679"/>
    </source>
</evidence>
<evidence type="ECO:0000313" key="13">
    <source>
        <dbReference type="Proteomes" id="UP000092573"/>
    </source>
</evidence>
<accession>A0A1B1N274</accession>
<gene>
    <name evidence="12" type="ORF">AWM70_13655</name>
</gene>
<dbReference type="SUPFAM" id="SSF53790">
    <property type="entry name" value="Tetrapyrrole methylase"/>
    <property type="match status" value="1"/>
</dbReference>
<name>A0A1B1N274_9BACL</name>